<accession>A0A7J0G6X2</accession>
<keyword evidence="6" id="KW-0472">Membrane</keyword>
<dbReference type="Gene3D" id="3.30.200.20">
    <property type="entry name" value="Phosphorylase Kinase, domain 1"/>
    <property type="match status" value="1"/>
</dbReference>
<keyword evidence="2" id="KW-0808">Transferase</keyword>
<evidence type="ECO:0000256" key="5">
    <source>
        <dbReference type="ARBA" id="ARBA00022840"/>
    </source>
</evidence>
<evidence type="ECO:0000256" key="2">
    <source>
        <dbReference type="ARBA" id="ARBA00022679"/>
    </source>
</evidence>
<keyword evidence="5" id="KW-0067">ATP-binding</keyword>
<keyword evidence="10" id="KW-1185">Reference proteome</keyword>
<feature type="chain" id="PRO_5029704306" evidence="7">
    <location>
        <begin position="24"/>
        <end position="220"/>
    </location>
</feature>
<evidence type="ECO:0000256" key="4">
    <source>
        <dbReference type="ARBA" id="ARBA00022777"/>
    </source>
</evidence>
<keyword evidence="9" id="KW-0430">Lectin</keyword>
<dbReference type="Proteomes" id="UP000585474">
    <property type="component" value="Unassembled WGS sequence"/>
</dbReference>
<keyword evidence="1" id="KW-0723">Serine/threonine-protein kinase</keyword>
<comment type="caution">
    <text evidence="9">The sequence shown here is derived from an EMBL/GenBank/DDBJ whole genome shotgun (WGS) entry which is preliminary data.</text>
</comment>
<gene>
    <name evidence="9" type="ORF">Acr_18g0007030</name>
</gene>
<keyword evidence="3" id="KW-0547">Nucleotide-binding</keyword>
<keyword evidence="4 9" id="KW-0418">Kinase</keyword>
<name>A0A7J0G6X2_9ERIC</name>
<evidence type="ECO:0000313" key="9">
    <source>
        <dbReference type="EMBL" id="GFZ06533.1"/>
    </source>
</evidence>
<dbReference type="OrthoDB" id="1724848at2759"/>
<dbReference type="InterPro" id="IPR011009">
    <property type="entry name" value="Kinase-like_dom_sf"/>
</dbReference>
<feature type="signal peptide" evidence="7">
    <location>
        <begin position="1"/>
        <end position="23"/>
    </location>
</feature>
<evidence type="ECO:0000256" key="3">
    <source>
        <dbReference type="ARBA" id="ARBA00022741"/>
    </source>
</evidence>
<dbReference type="PANTHER" id="PTHR27002">
    <property type="entry name" value="RECEPTOR-LIKE SERINE/THREONINE-PROTEIN KINASE SD1-8"/>
    <property type="match status" value="1"/>
</dbReference>
<dbReference type="GO" id="GO:0004674">
    <property type="term" value="F:protein serine/threonine kinase activity"/>
    <property type="evidence" value="ECO:0007669"/>
    <property type="project" value="UniProtKB-KW"/>
</dbReference>
<dbReference type="AlphaFoldDB" id="A0A7J0G6X2"/>
<dbReference type="Pfam" id="PF11883">
    <property type="entry name" value="DUF3403"/>
    <property type="match status" value="1"/>
</dbReference>
<dbReference type="GO" id="GO:0030246">
    <property type="term" value="F:carbohydrate binding"/>
    <property type="evidence" value="ECO:0007669"/>
    <property type="project" value="UniProtKB-KW"/>
</dbReference>
<dbReference type="EMBL" id="BJWL01000018">
    <property type="protein sequence ID" value="GFZ06533.1"/>
    <property type="molecule type" value="Genomic_DNA"/>
</dbReference>
<dbReference type="PANTHER" id="PTHR27002:SF214">
    <property type="entry name" value="RECEPTOR-LIKE SERINE_THREONINE-PROTEIN KINASE"/>
    <property type="match status" value="1"/>
</dbReference>
<reference evidence="9 10" key="1">
    <citation type="submission" date="2019-07" db="EMBL/GenBank/DDBJ databases">
        <title>De Novo Assembly of kiwifruit Actinidia rufa.</title>
        <authorList>
            <person name="Sugita-Konishi S."/>
            <person name="Sato K."/>
            <person name="Mori E."/>
            <person name="Abe Y."/>
            <person name="Kisaki G."/>
            <person name="Hamano K."/>
            <person name="Suezawa K."/>
            <person name="Otani M."/>
            <person name="Fukuda T."/>
            <person name="Manabe T."/>
            <person name="Gomi K."/>
            <person name="Tabuchi M."/>
            <person name="Akimitsu K."/>
            <person name="Kataoka I."/>
        </authorList>
    </citation>
    <scope>NUCLEOTIDE SEQUENCE [LARGE SCALE GENOMIC DNA]</scope>
    <source>
        <strain evidence="10">cv. Fuchu</strain>
    </source>
</reference>
<proteinExistence type="predicted"/>
<protein>
    <submittedName>
        <fullName evidence="9">S-locus lectin protein kinase family protein</fullName>
    </submittedName>
</protein>
<keyword evidence="6" id="KW-1133">Transmembrane helix</keyword>
<evidence type="ECO:0000256" key="1">
    <source>
        <dbReference type="ARBA" id="ARBA00022527"/>
    </source>
</evidence>
<feature type="transmembrane region" description="Helical" evidence="6">
    <location>
        <begin position="47"/>
        <end position="69"/>
    </location>
</feature>
<dbReference type="InterPro" id="IPR021820">
    <property type="entry name" value="S-locus_recpt_kinase_C"/>
</dbReference>
<organism evidence="9 10">
    <name type="scientific">Actinidia rufa</name>
    <dbReference type="NCBI Taxonomy" id="165716"/>
    <lineage>
        <taxon>Eukaryota</taxon>
        <taxon>Viridiplantae</taxon>
        <taxon>Streptophyta</taxon>
        <taxon>Embryophyta</taxon>
        <taxon>Tracheophyta</taxon>
        <taxon>Spermatophyta</taxon>
        <taxon>Magnoliopsida</taxon>
        <taxon>eudicotyledons</taxon>
        <taxon>Gunneridae</taxon>
        <taxon>Pentapetalae</taxon>
        <taxon>asterids</taxon>
        <taxon>Ericales</taxon>
        <taxon>Actinidiaceae</taxon>
        <taxon>Actinidia</taxon>
    </lineage>
</organism>
<sequence>MEVFNFIFFCSLILSSLLEFSIAADTITSDQSITIGPDPIRKKKIVVIVAVVSAACGMLVLSLLCWWIISRRAKTASLQTEKEDLELPLFDLVTVATATNNFSSAQMVGEGGFGPVYKAWLLWKAGKALELMDSCLEDSYVESQVIRCIQVGLLCVQQLPQDRPDMPSVVFMLGNEGVTLPQPKQPGFFIERNPIDSDASTNKEGHRTGNALTITAMEGR</sequence>
<evidence type="ECO:0000313" key="10">
    <source>
        <dbReference type="Proteomes" id="UP000585474"/>
    </source>
</evidence>
<feature type="domain" description="S-locus receptor kinase C-terminal" evidence="8">
    <location>
        <begin position="175"/>
        <end position="220"/>
    </location>
</feature>
<keyword evidence="7" id="KW-0732">Signal</keyword>
<dbReference type="SUPFAM" id="SSF56112">
    <property type="entry name" value="Protein kinase-like (PK-like)"/>
    <property type="match status" value="1"/>
</dbReference>
<evidence type="ECO:0000256" key="7">
    <source>
        <dbReference type="SAM" id="SignalP"/>
    </source>
</evidence>
<dbReference type="GO" id="GO:0005886">
    <property type="term" value="C:plasma membrane"/>
    <property type="evidence" value="ECO:0007669"/>
    <property type="project" value="TreeGrafter"/>
</dbReference>
<dbReference type="GO" id="GO:0005524">
    <property type="term" value="F:ATP binding"/>
    <property type="evidence" value="ECO:0007669"/>
    <property type="project" value="UniProtKB-KW"/>
</dbReference>
<evidence type="ECO:0000256" key="6">
    <source>
        <dbReference type="SAM" id="Phobius"/>
    </source>
</evidence>
<keyword evidence="6" id="KW-0812">Transmembrane</keyword>
<evidence type="ECO:0000259" key="8">
    <source>
        <dbReference type="Pfam" id="PF11883"/>
    </source>
</evidence>